<proteinExistence type="predicted"/>
<gene>
    <name evidence="2" type="primary">LOC104228940</name>
</gene>
<protein>
    <submittedName>
        <fullName evidence="2">Uncharacterized protein LOC104228940</fullName>
    </submittedName>
</protein>
<reference evidence="2" key="2">
    <citation type="submission" date="2025-08" db="UniProtKB">
        <authorList>
            <consortium name="RefSeq"/>
        </authorList>
    </citation>
    <scope>IDENTIFICATION</scope>
    <source>
        <tissue evidence="2">Leaf</tissue>
    </source>
</reference>
<sequence length="107" mass="11837">MALGGSDIDMIRSMRCFAGPVFDPTSMLGVVGFHSERWAQLRAQPNARFVNLSAGLQLIRYRFDILDFIILAFALSPSGSSSILENSEPKLEELVASSQLERPIFCN</sequence>
<dbReference type="AlphaFoldDB" id="A0A1U7WMI2"/>
<evidence type="ECO:0000313" key="1">
    <source>
        <dbReference type="Proteomes" id="UP000189701"/>
    </source>
</evidence>
<keyword evidence="1" id="KW-1185">Reference proteome</keyword>
<dbReference type="Proteomes" id="UP000189701">
    <property type="component" value="Unplaced"/>
</dbReference>
<dbReference type="RefSeq" id="XP_009779798.1">
    <property type="nucleotide sequence ID" value="XM_009781496.1"/>
</dbReference>
<accession>A0A1U7WMI2</accession>
<evidence type="ECO:0000313" key="2">
    <source>
        <dbReference type="RefSeq" id="XP_009779798.1"/>
    </source>
</evidence>
<name>A0A1U7WMI2_NICSY</name>
<organism evidence="1 2">
    <name type="scientific">Nicotiana sylvestris</name>
    <name type="common">Wood tobacco</name>
    <name type="synonym">South American tobacco</name>
    <dbReference type="NCBI Taxonomy" id="4096"/>
    <lineage>
        <taxon>Eukaryota</taxon>
        <taxon>Viridiplantae</taxon>
        <taxon>Streptophyta</taxon>
        <taxon>Embryophyta</taxon>
        <taxon>Tracheophyta</taxon>
        <taxon>Spermatophyta</taxon>
        <taxon>Magnoliopsida</taxon>
        <taxon>eudicotyledons</taxon>
        <taxon>Gunneridae</taxon>
        <taxon>Pentapetalae</taxon>
        <taxon>asterids</taxon>
        <taxon>lamiids</taxon>
        <taxon>Solanales</taxon>
        <taxon>Solanaceae</taxon>
        <taxon>Nicotianoideae</taxon>
        <taxon>Nicotianeae</taxon>
        <taxon>Nicotiana</taxon>
    </lineage>
</organism>
<reference evidence="1" key="1">
    <citation type="journal article" date="2013" name="Genome Biol.">
        <title>Reference genomes and transcriptomes of Nicotiana sylvestris and Nicotiana tomentosiformis.</title>
        <authorList>
            <person name="Sierro N."/>
            <person name="Battey J.N."/>
            <person name="Ouadi S."/>
            <person name="Bovet L."/>
            <person name="Goepfert S."/>
            <person name="Bakaher N."/>
            <person name="Peitsch M.C."/>
            <person name="Ivanov N.V."/>
        </authorList>
    </citation>
    <scope>NUCLEOTIDE SEQUENCE [LARGE SCALE GENOMIC DNA]</scope>
</reference>